<gene>
    <name evidence="3" type="ORF">ATEG_05909</name>
</gene>
<dbReference type="GeneID" id="4321668"/>
<organism evidence="3 4">
    <name type="scientific">Aspergillus terreus (strain NIH 2624 / FGSC A1156)</name>
    <dbReference type="NCBI Taxonomy" id="341663"/>
    <lineage>
        <taxon>Eukaryota</taxon>
        <taxon>Fungi</taxon>
        <taxon>Dikarya</taxon>
        <taxon>Ascomycota</taxon>
        <taxon>Pezizomycotina</taxon>
        <taxon>Eurotiomycetes</taxon>
        <taxon>Eurotiomycetidae</taxon>
        <taxon>Eurotiales</taxon>
        <taxon>Aspergillaceae</taxon>
        <taxon>Aspergillus</taxon>
        <taxon>Aspergillus subgen. Circumdati</taxon>
    </lineage>
</organism>
<feature type="transmembrane region" description="Helical" evidence="2">
    <location>
        <begin position="21"/>
        <end position="42"/>
    </location>
</feature>
<evidence type="ECO:0000256" key="1">
    <source>
        <dbReference type="SAM" id="MobiDB-lite"/>
    </source>
</evidence>
<dbReference type="Proteomes" id="UP000007963">
    <property type="component" value="Unassembled WGS sequence"/>
</dbReference>
<reference evidence="4" key="1">
    <citation type="submission" date="2005-09" db="EMBL/GenBank/DDBJ databases">
        <title>Annotation of the Aspergillus terreus NIH2624 genome.</title>
        <authorList>
            <person name="Birren B.W."/>
            <person name="Lander E.S."/>
            <person name="Galagan J.E."/>
            <person name="Nusbaum C."/>
            <person name="Devon K."/>
            <person name="Henn M."/>
            <person name="Ma L.-J."/>
            <person name="Jaffe D.B."/>
            <person name="Butler J."/>
            <person name="Alvarez P."/>
            <person name="Gnerre S."/>
            <person name="Grabherr M."/>
            <person name="Kleber M."/>
            <person name="Mauceli E.W."/>
            <person name="Brockman W."/>
            <person name="Rounsley S."/>
            <person name="Young S.K."/>
            <person name="LaButti K."/>
            <person name="Pushparaj V."/>
            <person name="DeCaprio D."/>
            <person name="Crawford M."/>
            <person name="Koehrsen M."/>
            <person name="Engels R."/>
            <person name="Montgomery P."/>
            <person name="Pearson M."/>
            <person name="Howarth C."/>
            <person name="Larson L."/>
            <person name="Luoma S."/>
            <person name="White J."/>
            <person name="Alvarado L."/>
            <person name="Kodira C.D."/>
            <person name="Zeng Q."/>
            <person name="Oleary S."/>
            <person name="Yandava C."/>
            <person name="Denning D.W."/>
            <person name="Nierman W.C."/>
            <person name="Milne T."/>
            <person name="Madden K."/>
        </authorList>
    </citation>
    <scope>NUCLEOTIDE SEQUENCE [LARGE SCALE GENOMIC DNA]</scope>
    <source>
        <strain evidence="4">NIH 2624 / FGSC A1156</strain>
    </source>
</reference>
<accession>Q0CK75</accession>
<dbReference type="HOGENOM" id="CLU_082475_0_0_1"/>
<keyword evidence="2" id="KW-1133">Transmembrane helix</keyword>
<dbReference type="VEuPathDB" id="FungiDB:ATEG_05909"/>
<proteinExistence type="predicted"/>
<feature type="transmembrane region" description="Helical" evidence="2">
    <location>
        <begin position="90"/>
        <end position="109"/>
    </location>
</feature>
<feature type="transmembrane region" description="Helical" evidence="2">
    <location>
        <begin position="140"/>
        <end position="162"/>
    </location>
</feature>
<keyword evidence="2" id="KW-0812">Transmembrane</keyword>
<dbReference type="OMA" id="YIAAVWL"/>
<feature type="region of interest" description="Disordered" evidence="1">
    <location>
        <begin position="211"/>
        <end position="319"/>
    </location>
</feature>
<dbReference type="OrthoDB" id="5344006at2759"/>
<evidence type="ECO:0000313" key="4">
    <source>
        <dbReference type="Proteomes" id="UP000007963"/>
    </source>
</evidence>
<sequence length="319" mass="35161">MRSPSVKPSAYPALPFHLIRALGFLSSLIVAIILAVFIYHLAKDSHKLPWAFLIVSISAKPKCNFSHTDLLSAPHHLPITHCTSGLSPRLSLVCNSILFILWLISLGLLSWSMANTITTTCNATYWATATGIAVCRIYKVLFSFTVVGAAAHVAAIALDVIVHKRQTRLGRYDPMSSNAALPDYKTHDRSSSIMSGAVPAENAYMMADHPHAIHPGARPEDYDDDARSPLYPHAAAPSHQRHPSQQDFYDIPDPAERQSRYAPPSYESAAPLEQHHAGEAQHYYGDVSPVRSERDGPRVRFSGYGHPGEDTRYDPGAYR</sequence>
<dbReference type="EMBL" id="CH476601">
    <property type="protein sequence ID" value="EAU33670.1"/>
    <property type="molecule type" value="Genomic_DNA"/>
</dbReference>
<evidence type="ECO:0000256" key="2">
    <source>
        <dbReference type="SAM" id="Phobius"/>
    </source>
</evidence>
<evidence type="ECO:0008006" key="5">
    <source>
        <dbReference type="Google" id="ProtNLM"/>
    </source>
</evidence>
<keyword evidence="2" id="KW-0472">Membrane</keyword>
<name>Q0CK75_ASPTN</name>
<dbReference type="AlphaFoldDB" id="Q0CK75"/>
<dbReference type="eggNOG" id="ENOG502SNDB">
    <property type="taxonomic scope" value="Eukaryota"/>
</dbReference>
<evidence type="ECO:0000313" key="3">
    <source>
        <dbReference type="EMBL" id="EAU33670.1"/>
    </source>
</evidence>
<protein>
    <recommendedName>
        <fullName evidence="5">MARVEL domain-containing protein</fullName>
    </recommendedName>
</protein>
<dbReference type="RefSeq" id="XP_001215087.1">
    <property type="nucleotide sequence ID" value="XM_001215087.1"/>
</dbReference>